<accession>A0ACB9BIG5</accession>
<sequence length="407" mass="44356">MGCSSMRATGTYHPYSLLSPISTCSSTPTHPPLQPFDIFNSPTAFNFQEMAATLGFPFTAAQWKELERQAMIYKYMVASVPVPYELLLPIIQNIPSSNSPLGTQLRYSTKQDLEPGRCKRTDGKKWRCSRDVAPNQKYCERHMHRGRPRSRKHVELSKNPTNPSSSLIVNSNKTTTKNRLLNPSQSSSQSNTCKVLGSRILTSATEAPLFLDNMHSNNRGLDWSMEVGYEQQWRQIMQTSCSIFNNDFGEEQALDLPSFTDFGTPRRDFIDAWSTDKSSVVEDSSVTGNLSSPGLDLSMAMALGKHELGQIERDPELVSPVPCGTAPGGPLAEVLRPSSVAVGSNPTSPYPTGDGDSISPAATTVSSPSGVLQRTMVSLSDGSVCNSPTLAAASSTPTDIVAFQWFT</sequence>
<comment type="caution">
    <text evidence="1">The sequence shown here is derived from an EMBL/GenBank/DDBJ whole genome shotgun (WGS) entry which is preliminary data.</text>
</comment>
<dbReference type="EMBL" id="CM042014">
    <property type="protein sequence ID" value="KAI3720550.1"/>
    <property type="molecule type" value="Genomic_DNA"/>
</dbReference>
<evidence type="ECO:0000313" key="1">
    <source>
        <dbReference type="EMBL" id="KAI3720550.1"/>
    </source>
</evidence>
<protein>
    <submittedName>
        <fullName evidence="1">Uncharacterized protein</fullName>
    </submittedName>
</protein>
<keyword evidence="2" id="KW-1185">Reference proteome</keyword>
<name>A0ACB9BIG5_CICIN</name>
<gene>
    <name evidence="1" type="ORF">L2E82_31537</name>
</gene>
<reference evidence="1 2" key="2">
    <citation type="journal article" date="2022" name="Mol. Ecol. Resour.">
        <title>The genomes of chicory, endive, great burdock and yacon provide insights into Asteraceae paleo-polyploidization history and plant inulin production.</title>
        <authorList>
            <person name="Fan W."/>
            <person name="Wang S."/>
            <person name="Wang H."/>
            <person name="Wang A."/>
            <person name="Jiang F."/>
            <person name="Liu H."/>
            <person name="Zhao H."/>
            <person name="Xu D."/>
            <person name="Zhang Y."/>
        </authorList>
    </citation>
    <scope>NUCLEOTIDE SEQUENCE [LARGE SCALE GENOMIC DNA]</scope>
    <source>
        <strain evidence="2">cv. Punajuju</strain>
        <tissue evidence="1">Leaves</tissue>
    </source>
</reference>
<evidence type="ECO:0000313" key="2">
    <source>
        <dbReference type="Proteomes" id="UP001055811"/>
    </source>
</evidence>
<reference evidence="2" key="1">
    <citation type="journal article" date="2022" name="Mol. Ecol. Resour.">
        <title>The genomes of chicory, endive, great burdock and yacon provide insights into Asteraceae palaeo-polyploidization history and plant inulin production.</title>
        <authorList>
            <person name="Fan W."/>
            <person name="Wang S."/>
            <person name="Wang H."/>
            <person name="Wang A."/>
            <person name="Jiang F."/>
            <person name="Liu H."/>
            <person name="Zhao H."/>
            <person name="Xu D."/>
            <person name="Zhang Y."/>
        </authorList>
    </citation>
    <scope>NUCLEOTIDE SEQUENCE [LARGE SCALE GENOMIC DNA]</scope>
    <source>
        <strain evidence="2">cv. Punajuju</strain>
    </source>
</reference>
<dbReference type="Proteomes" id="UP001055811">
    <property type="component" value="Linkage Group LG06"/>
</dbReference>
<organism evidence="1 2">
    <name type="scientific">Cichorium intybus</name>
    <name type="common">Chicory</name>
    <dbReference type="NCBI Taxonomy" id="13427"/>
    <lineage>
        <taxon>Eukaryota</taxon>
        <taxon>Viridiplantae</taxon>
        <taxon>Streptophyta</taxon>
        <taxon>Embryophyta</taxon>
        <taxon>Tracheophyta</taxon>
        <taxon>Spermatophyta</taxon>
        <taxon>Magnoliopsida</taxon>
        <taxon>eudicotyledons</taxon>
        <taxon>Gunneridae</taxon>
        <taxon>Pentapetalae</taxon>
        <taxon>asterids</taxon>
        <taxon>campanulids</taxon>
        <taxon>Asterales</taxon>
        <taxon>Asteraceae</taxon>
        <taxon>Cichorioideae</taxon>
        <taxon>Cichorieae</taxon>
        <taxon>Cichoriinae</taxon>
        <taxon>Cichorium</taxon>
    </lineage>
</organism>
<proteinExistence type="predicted"/>